<protein>
    <submittedName>
        <fullName evidence="1">Uncharacterized protein</fullName>
    </submittedName>
</protein>
<reference evidence="1" key="1">
    <citation type="submission" date="2023-08" db="EMBL/GenBank/DDBJ databases">
        <authorList>
            <person name="Alioto T."/>
            <person name="Alioto T."/>
            <person name="Gomez Garrido J."/>
        </authorList>
    </citation>
    <scope>NUCLEOTIDE SEQUENCE</scope>
</reference>
<gene>
    <name evidence="1" type="ORF">OCTVUL_1B012515</name>
</gene>
<dbReference type="Proteomes" id="UP001162480">
    <property type="component" value="Chromosome 5"/>
</dbReference>
<dbReference type="EMBL" id="OX597818">
    <property type="protein sequence ID" value="CAI9723371.1"/>
    <property type="molecule type" value="Genomic_DNA"/>
</dbReference>
<evidence type="ECO:0000313" key="1">
    <source>
        <dbReference type="EMBL" id="CAI9723371.1"/>
    </source>
</evidence>
<name>A0AA36AXF6_OCTVU</name>
<dbReference type="AlphaFoldDB" id="A0AA36AXF6"/>
<sequence length="80" mass="9232">MGVKESSAPREGRRQKSREMLQKAIAEAVKTNINDIELPETQEEEEKKPEGAKTIEHRQISDGKNIVDYHDLGYQYPYTK</sequence>
<accession>A0AA36AXF6</accession>
<organism evidence="1 2">
    <name type="scientific">Octopus vulgaris</name>
    <name type="common">Common octopus</name>
    <dbReference type="NCBI Taxonomy" id="6645"/>
    <lineage>
        <taxon>Eukaryota</taxon>
        <taxon>Metazoa</taxon>
        <taxon>Spiralia</taxon>
        <taxon>Lophotrochozoa</taxon>
        <taxon>Mollusca</taxon>
        <taxon>Cephalopoda</taxon>
        <taxon>Coleoidea</taxon>
        <taxon>Octopodiformes</taxon>
        <taxon>Octopoda</taxon>
        <taxon>Incirrata</taxon>
        <taxon>Octopodidae</taxon>
        <taxon>Octopus</taxon>
    </lineage>
</organism>
<proteinExistence type="predicted"/>
<evidence type="ECO:0000313" key="2">
    <source>
        <dbReference type="Proteomes" id="UP001162480"/>
    </source>
</evidence>
<keyword evidence="2" id="KW-1185">Reference proteome</keyword>